<reference evidence="6 7" key="1">
    <citation type="submission" date="2020-08" db="EMBL/GenBank/DDBJ databases">
        <title>Cohnella phylogeny.</title>
        <authorList>
            <person name="Dunlap C."/>
        </authorList>
    </citation>
    <scope>NUCLEOTIDE SEQUENCE [LARGE SCALE GENOMIC DNA]</scope>
    <source>
        <strain evidence="6 7">DSM 28246</strain>
    </source>
</reference>
<keyword evidence="7" id="KW-1185">Reference proteome</keyword>
<feature type="DNA-binding region" description="H-T-H motif" evidence="4">
    <location>
        <begin position="23"/>
        <end position="42"/>
    </location>
</feature>
<protein>
    <submittedName>
        <fullName evidence="6">TetR/AcrR family transcriptional regulator</fullName>
    </submittedName>
</protein>
<comment type="caution">
    <text evidence="6">The sequence shown here is derived from an EMBL/GenBank/DDBJ whole genome shotgun (WGS) entry which is preliminary data.</text>
</comment>
<evidence type="ECO:0000256" key="2">
    <source>
        <dbReference type="ARBA" id="ARBA00023125"/>
    </source>
</evidence>
<dbReference type="PANTHER" id="PTHR30055">
    <property type="entry name" value="HTH-TYPE TRANSCRIPTIONAL REGULATOR RUTR"/>
    <property type="match status" value="1"/>
</dbReference>
<dbReference type="EMBL" id="JACJVP010000027">
    <property type="protein sequence ID" value="MBB6672479.1"/>
    <property type="molecule type" value="Genomic_DNA"/>
</dbReference>
<name>A0A7X0RRR0_9BACL</name>
<dbReference type="PROSITE" id="PS50977">
    <property type="entry name" value="HTH_TETR_2"/>
    <property type="match status" value="1"/>
</dbReference>
<dbReference type="AlphaFoldDB" id="A0A7X0RRR0"/>
<dbReference type="PRINTS" id="PR00455">
    <property type="entry name" value="HTHTETR"/>
</dbReference>
<accession>A0A7X0RRR0</accession>
<dbReference type="Gene3D" id="1.10.10.60">
    <property type="entry name" value="Homeodomain-like"/>
    <property type="match status" value="1"/>
</dbReference>
<evidence type="ECO:0000313" key="6">
    <source>
        <dbReference type="EMBL" id="MBB6672479.1"/>
    </source>
</evidence>
<keyword evidence="1" id="KW-0805">Transcription regulation</keyword>
<dbReference type="Gene3D" id="1.10.357.10">
    <property type="entry name" value="Tetracycline Repressor, domain 2"/>
    <property type="match status" value="1"/>
</dbReference>
<dbReference type="Proteomes" id="UP000547209">
    <property type="component" value="Unassembled WGS sequence"/>
</dbReference>
<feature type="domain" description="HTH tetR-type" evidence="5">
    <location>
        <begin position="1"/>
        <end position="60"/>
    </location>
</feature>
<evidence type="ECO:0000256" key="3">
    <source>
        <dbReference type="ARBA" id="ARBA00023163"/>
    </source>
</evidence>
<keyword evidence="3" id="KW-0804">Transcription</keyword>
<evidence type="ECO:0000256" key="1">
    <source>
        <dbReference type="ARBA" id="ARBA00023015"/>
    </source>
</evidence>
<dbReference type="GO" id="GO:0003700">
    <property type="term" value="F:DNA-binding transcription factor activity"/>
    <property type="evidence" value="ECO:0007669"/>
    <property type="project" value="TreeGrafter"/>
</dbReference>
<keyword evidence="2 4" id="KW-0238">DNA-binding</keyword>
<dbReference type="PANTHER" id="PTHR30055:SF151">
    <property type="entry name" value="TRANSCRIPTIONAL REGULATORY PROTEIN"/>
    <property type="match status" value="1"/>
</dbReference>
<gene>
    <name evidence="6" type="ORF">H7C19_17505</name>
</gene>
<dbReference type="InterPro" id="IPR001647">
    <property type="entry name" value="HTH_TetR"/>
</dbReference>
<dbReference type="SUPFAM" id="SSF46689">
    <property type="entry name" value="Homeodomain-like"/>
    <property type="match status" value="1"/>
</dbReference>
<proteinExistence type="predicted"/>
<dbReference type="GO" id="GO:0000976">
    <property type="term" value="F:transcription cis-regulatory region binding"/>
    <property type="evidence" value="ECO:0007669"/>
    <property type="project" value="TreeGrafter"/>
</dbReference>
<evidence type="ECO:0000256" key="4">
    <source>
        <dbReference type="PROSITE-ProRule" id="PRU00335"/>
    </source>
</evidence>
<dbReference type="SUPFAM" id="SSF48498">
    <property type="entry name" value="Tetracyclin repressor-like, C-terminal domain"/>
    <property type="match status" value="1"/>
</dbReference>
<organism evidence="6 7">
    <name type="scientific">Cohnella nanjingensis</name>
    <dbReference type="NCBI Taxonomy" id="1387779"/>
    <lineage>
        <taxon>Bacteria</taxon>
        <taxon>Bacillati</taxon>
        <taxon>Bacillota</taxon>
        <taxon>Bacilli</taxon>
        <taxon>Bacillales</taxon>
        <taxon>Paenibacillaceae</taxon>
        <taxon>Cohnella</taxon>
    </lineage>
</organism>
<dbReference type="GO" id="GO:0045892">
    <property type="term" value="P:negative regulation of DNA-templated transcription"/>
    <property type="evidence" value="ECO:0007669"/>
    <property type="project" value="InterPro"/>
</dbReference>
<dbReference type="Pfam" id="PF02909">
    <property type="entry name" value="TetR_C_1"/>
    <property type="match status" value="1"/>
</dbReference>
<evidence type="ECO:0000313" key="7">
    <source>
        <dbReference type="Proteomes" id="UP000547209"/>
    </source>
</evidence>
<sequence>MSIEQIVDAAIAIADQEGIAAVSMNRVAASLGFTTMSLYRYIPSKDDLLLLMQDAVCDMPFAPVTEGRHWRDGLREYVRISVGAMVKHAWYGDLPISGVPITPNNLQVVDYALGTMRELPLNDYEKMSLVLLASSYARSVGIIQRDIERAIRAGASPGAFSGMDYTEALRHLVTEERYPNLHPLVMSGAYTEENTEENTVGNDFDFGLERILDGIEFYLNAKK</sequence>
<dbReference type="Pfam" id="PF00440">
    <property type="entry name" value="TetR_N"/>
    <property type="match status" value="1"/>
</dbReference>
<evidence type="ECO:0000259" key="5">
    <source>
        <dbReference type="PROSITE" id="PS50977"/>
    </source>
</evidence>
<dbReference type="InterPro" id="IPR009057">
    <property type="entry name" value="Homeodomain-like_sf"/>
</dbReference>
<dbReference type="InterPro" id="IPR050109">
    <property type="entry name" value="HTH-type_TetR-like_transc_reg"/>
</dbReference>
<dbReference type="InterPro" id="IPR004111">
    <property type="entry name" value="Repressor_TetR_C"/>
</dbReference>
<dbReference type="InterPro" id="IPR036271">
    <property type="entry name" value="Tet_transcr_reg_TetR-rel_C_sf"/>
</dbReference>